<dbReference type="Proteomes" id="UP000016637">
    <property type="component" value="Unassembled WGS sequence"/>
</dbReference>
<dbReference type="EMBL" id="AWVP01000101">
    <property type="protein sequence ID" value="ERK56187.1"/>
    <property type="molecule type" value="Genomic_DNA"/>
</dbReference>
<dbReference type="AlphaFoldDB" id="U2S018"/>
<comment type="caution">
    <text evidence="5">The sequence shown here is derived from an EMBL/GenBank/DDBJ whole genome shotgun (WGS) entry which is preliminary data.</text>
</comment>
<dbReference type="RefSeq" id="WP_021753114.1">
    <property type="nucleotide sequence ID" value="NZ_KI271846.1"/>
</dbReference>
<name>U2S018_9BACL</name>
<feature type="compositionally biased region" description="Basic and acidic residues" evidence="2">
    <location>
        <begin position="66"/>
        <end position="85"/>
    </location>
</feature>
<dbReference type="eggNOG" id="COG2373">
    <property type="taxonomic scope" value="Bacteria"/>
</dbReference>
<protein>
    <submittedName>
        <fullName evidence="5">KxYKxGKxW signal domain protein</fullName>
    </submittedName>
</protein>
<feature type="region of interest" description="Disordered" evidence="2">
    <location>
        <begin position="501"/>
        <end position="529"/>
    </location>
</feature>
<feature type="domain" description="SrpA-like SigLec-like" evidence="4">
    <location>
        <begin position="547"/>
        <end position="652"/>
    </location>
</feature>
<dbReference type="Gene3D" id="3.10.20.890">
    <property type="match status" value="2"/>
</dbReference>
<feature type="region of interest" description="Disordered" evidence="2">
    <location>
        <begin position="427"/>
        <end position="446"/>
    </location>
</feature>
<evidence type="ECO:0000256" key="1">
    <source>
        <dbReference type="ARBA" id="ARBA00022729"/>
    </source>
</evidence>
<dbReference type="InterPro" id="IPR044024">
    <property type="entry name" value="aRib"/>
</dbReference>
<dbReference type="Gene3D" id="2.60.40.4140">
    <property type="match status" value="1"/>
</dbReference>
<accession>U2S018</accession>
<evidence type="ECO:0000313" key="6">
    <source>
        <dbReference type="Proteomes" id="UP000016637"/>
    </source>
</evidence>
<keyword evidence="1" id="KW-0732">Signal</keyword>
<feature type="domain" description="Atypical Rib" evidence="3">
    <location>
        <begin position="964"/>
        <end position="1009"/>
    </location>
</feature>
<dbReference type="HOGENOM" id="CLU_311200_0_0_9"/>
<dbReference type="Pfam" id="PF20164">
    <property type="entry name" value="GspA_SrpA_N"/>
    <property type="match status" value="1"/>
</dbReference>
<dbReference type="Pfam" id="PF18938">
    <property type="entry name" value="aRib"/>
    <property type="match status" value="1"/>
</dbReference>
<evidence type="ECO:0000259" key="4">
    <source>
        <dbReference type="Pfam" id="PF20164"/>
    </source>
</evidence>
<keyword evidence="6" id="KW-1185">Reference proteome</keyword>
<dbReference type="InterPro" id="IPR013783">
    <property type="entry name" value="Ig-like_fold"/>
</dbReference>
<evidence type="ECO:0000256" key="2">
    <source>
        <dbReference type="SAM" id="MobiDB-lite"/>
    </source>
</evidence>
<sequence>MYFDKKNATQKNWRMVKKGKNILFSCSLVLTSGVVVLATQSSSVILAKDAARVDTVSTETSTKSLSSEKKVENVVEESRSVKSRESSGTIHTDNNSGGVNQLLNGQVAPAPTVNTTYSSTSASVTMLTVASTDRVLTGTGTAGGTIKVKINNQEKYTTQVDSSGKWSVSLQKGLNNNAGDGDSLATKETVTVTQTVNGKESSEVSVHVSIGHSNVEHSSLTTDSLIAGQKEVTVKVPHDVGAGYFKYINTDTDQESQLGFKRDSLNSPWVSVDESKGKVKSYSSDGFYDTIVLEMVQKIKEGVGKGSSISNVTYGGYSSLEGWKNINVVNEAPTITSKVTGNKKEIAKGDALDLMSLVTVADKEDDKKATVGTPVHAEVVSVNGDANKKTVDTNTFGVYTVVYKAVDSQGKASSTVTITVEVKKTPTPPAPQVAAKDDGSVEITPQGDTDKVEVKYIDENNQSQTITVKKGSDNKWKAEGTTPTGVTIDEATGKVTLPKEAVKDNSQVTADATKGDSDKATQTETAKSNKETIVPELQIPYDNPTLKQIYVYATEETHITLKVTDNSGKVAQAGLKLPVSGSWDDQMNGNSRAALYLKTDKVMTTGVTTATKENPTTFTITGTVPKGVYTPGEAFTRFLYAKDEAGNETTKTYENKPSVNGYIRFVVKEQTSKYDAKAPSTPILVTEPTADITKIEEAVKNANSTFKDKIGSVTLSADSSKVIVTYNDGSTDELDAQKVFVVKQKTPAAPKVEAKDNGVVEVTPQGDADKTEVKYTDENNQPQTVTVKKGADGKWKAEGTTPAGVTVDEATGKVTLPADAVKDNTEVSATATKGNSDPSEAAKAQVKKPVEAPKEIQIKEFKHGDTSVTITPEDKPDLIFLGVKGKEVKLEKQANGKYKVVSNQANVTVEEQPDGSIKLTLPTGETFAAGDRVVTRAENKDNTMPKGTRPSQEVSGYAGLNPITTKVPVKNPSSLTDEEKAKVKEAVKKANPGIEEADIVVEANGDVTYNHKGAGSDVKQPLKLTNTVKPADANNVKEPDVKIPV</sequence>
<organism evidence="5 6">
    <name type="scientific">Gemella bergeri ATCC 700627</name>
    <dbReference type="NCBI Taxonomy" id="1321820"/>
    <lineage>
        <taxon>Bacteria</taxon>
        <taxon>Bacillati</taxon>
        <taxon>Bacillota</taxon>
        <taxon>Bacilli</taxon>
        <taxon>Bacillales</taxon>
        <taxon>Gemellaceae</taxon>
        <taxon>Gemella</taxon>
    </lineage>
</organism>
<dbReference type="InterPro" id="IPR046785">
    <property type="entry name" value="SrpA-like_SigLec-like_dom"/>
</dbReference>
<feature type="compositionally biased region" description="Polar residues" evidence="2">
    <location>
        <begin position="88"/>
        <end position="100"/>
    </location>
</feature>
<dbReference type="Gene3D" id="2.60.40.10">
    <property type="entry name" value="Immunoglobulins"/>
    <property type="match status" value="2"/>
</dbReference>
<evidence type="ECO:0000313" key="5">
    <source>
        <dbReference type="EMBL" id="ERK56187.1"/>
    </source>
</evidence>
<reference evidence="5 6" key="1">
    <citation type="submission" date="2013-08" db="EMBL/GenBank/DDBJ databases">
        <authorList>
            <person name="Weinstock G."/>
            <person name="Sodergren E."/>
            <person name="Wylie T."/>
            <person name="Fulton L."/>
            <person name="Fulton R."/>
            <person name="Fronick C."/>
            <person name="O'Laughlin M."/>
            <person name="Godfrey J."/>
            <person name="Miner T."/>
            <person name="Herter B."/>
            <person name="Appelbaum E."/>
            <person name="Cordes M."/>
            <person name="Lek S."/>
            <person name="Wollam A."/>
            <person name="Pepin K.H."/>
            <person name="Palsikar V.B."/>
            <person name="Mitreva M."/>
            <person name="Wilson R.K."/>
        </authorList>
    </citation>
    <scope>NUCLEOTIDE SEQUENCE [LARGE SCALE GENOMIC DNA]</scope>
    <source>
        <strain evidence="5 6">ATCC 700627</strain>
    </source>
</reference>
<feature type="region of interest" description="Disordered" evidence="2">
    <location>
        <begin position="939"/>
        <end position="976"/>
    </location>
</feature>
<gene>
    <name evidence="5" type="ORF">HMPREF1983_01469</name>
</gene>
<evidence type="ECO:0000259" key="3">
    <source>
        <dbReference type="Pfam" id="PF18938"/>
    </source>
</evidence>
<feature type="region of interest" description="Disordered" evidence="2">
    <location>
        <begin position="59"/>
        <end position="100"/>
    </location>
</feature>
<proteinExistence type="predicted"/>
<feature type="non-terminal residue" evidence="5">
    <location>
        <position position="1045"/>
    </location>
</feature>